<sequence>MLNQILCHLAPHFGSLPAQKIYRNCEPGLVSVVLPVYNGEKYLKEAVESVLAQTYPRWELIIVNDGSVDTSPSIAEQYAAKEKRISVIHQENQKLPRALNRGFSKARGEYFTWISADNRMLPNCLAVLTEELRRRPKVDMVYANMRLIDQEGRLLTGHGWFPFPPGSANVYLPVSTALLNTVPNNTIGAAFLYRGSVDTVLGGYSPRQFLLEDYDYFMRLNSLFCIRHTREKTPLYEYRFHDDSLTAHDAELGITSSRPKLMEFDRFRRNFYRLPLWVKTRALRPALSAALRRAEIFPVGKDAVNGRIFCLAEKAEKPYNTDMPVYVLEGQNPYFLKLPGGVQVHLATAGDLARFLRRRAACDLLWQEELKQF</sequence>
<name>A0A9D5M0G1_9FIRM</name>
<dbReference type="InterPro" id="IPR001173">
    <property type="entry name" value="Glyco_trans_2-like"/>
</dbReference>
<comment type="caution">
    <text evidence="2">The sequence shown here is derived from an EMBL/GenBank/DDBJ whole genome shotgun (WGS) entry which is preliminary data.</text>
</comment>
<keyword evidence="3" id="KW-1185">Reference proteome</keyword>
<gene>
    <name evidence="2" type="ORF">INF28_01725</name>
</gene>
<dbReference type="InterPro" id="IPR029044">
    <property type="entry name" value="Nucleotide-diphossugar_trans"/>
</dbReference>
<evidence type="ECO:0000313" key="3">
    <source>
        <dbReference type="Proteomes" id="UP000806542"/>
    </source>
</evidence>
<evidence type="ECO:0000313" key="2">
    <source>
        <dbReference type="EMBL" id="MBE5039188.1"/>
    </source>
</evidence>
<dbReference type="Gene3D" id="3.90.550.10">
    <property type="entry name" value="Spore Coat Polysaccharide Biosynthesis Protein SpsA, Chain A"/>
    <property type="match status" value="1"/>
</dbReference>
<dbReference type="Proteomes" id="UP000806542">
    <property type="component" value="Unassembled WGS sequence"/>
</dbReference>
<feature type="domain" description="Glycosyltransferase 2-like" evidence="1">
    <location>
        <begin position="31"/>
        <end position="161"/>
    </location>
</feature>
<reference evidence="2" key="1">
    <citation type="submission" date="2020-10" db="EMBL/GenBank/DDBJ databases">
        <title>ChiBAC.</title>
        <authorList>
            <person name="Zenner C."/>
            <person name="Hitch T.C.A."/>
            <person name="Clavel T."/>
        </authorList>
    </citation>
    <scope>NUCLEOTIDE SEQUENCE</scope>
    <source>
        <strain evidence="2">DSM 107454</strain>
    </source>
</reference>
<evidence type="ECO:0000259" key="1">
    <source>
        <dbReference type="Pfam" id="PF00535"/>
    </source>
</evidence>
<dbReference type="PANTHER" id="PTHR22916">
    <property type="entry name" value="GLYCOSYLTRANSFERASE"/>
    <property type="match status" value="1"/>
</dbReference>
<protein>
    <submittedName>
        <fullName evidence="2">Glycosyltransferase family 2 protein</fullName>
    </submittedName>
</protein>
<dbReference type="AlphaFoldDB" id="A0A9D5M0G1"/>
<dbReference type="PANTHER" id="PTHR22916:SF3">
    <property type="entry name" value="UDP-GLCNAC:BETAGAL BETA-1,3-N-ACETYLGLUCOSAMINYLTRANSFERASE-LIKE PROTEIN 1"/>
    <property type="match status" value="1"/>
</dbReference>
<dbReference type="CDD" id="cd00761">
    <property type="entry name" value="Glyco_tranf_GTA_type"/>
    <property type="match status" value="1"/>
</dbReference>
<dbReference type="SUPFAM" id="SSF53448">
    <property type="entry name" value="Nucleotide-diphospho-sugar transferases"/>
    <property type="match status" value="1"/>
</dbReference>
<proteinExistence type="predicted"/>
<organism evidence="2 3">
    <name type="scientific">Ructibacterium gallinarum</name>
    <dbReference type="NCBI Taxonomy" id="2779355"/>
    <lineage>
        <taxon>Bacteria</taxon>
        <taxon>Bacillati</taxon>
        <taxon>Bacillota</taxon>
        <taxon>Clostridia</taxon>
        <taxon>Eubacteriales</taxon>
        <taxon>Oscillospiraceae</taxon>
        <taxon>Ructibacterium</taxon>
    </lineage>
</organism>
<dbReference type="RefSeq" id="WP_226391751.1">
    <property type="nucleotide sequence ID" value="NZ_JADCKB010000002.1"/>
</dbReference>
<dbReference type="Pfam" id="PF00535">
    <property type="entry name" value="Glycos_transf_2"/>
    <property type="match status" value="1"/>
</dbReference>
<accession>A0A9D5M0G1</accession>
<dbReference type="EMBL" id="JADCKB010000002">
    <property type="protein sequence ID" value="MBE5039188.1"/>
    <property type="molecule type" value="Genomic_DNA"/>
</dbReference>
<dbReference type="GO" id="GO:0016758">
    <property type="term" value="F:hexosyltransferase activity"/>
    <property type="evidence" value="ECO:0007669"/>
    <property type="project" value="UniProtKB-ARBA"/>
</dbReference>